<accession>A0AAV4WTU9</accession>
<proteinExistence type="predicted"/>
<dbReference type="AlphaFoldDB" id="A0AAV4WTU9"/>
<organism evidence="1 2">
    <name type="scientific">Caerostris extrusa</name>
    <name type="common">Bark spider</name>
    <name type="synonym">Caerostris bankana</name>
    <dbReference type="NCBI Taxonomy" id="172846"/>
    <lineage>
        <taxon>Eukaryota</taxon>
        <taxon>Metazoa</taxon>
        <taxon>Ecdysozoa</taxon>
        <taxon>Arthropoda</taxon>
        <taxon>Chelicerata</taxon>
        <taxon>Arachnida</taxon>
        <taxon>Araneae</taxon>
        <taxon>Araneomorphae</taxon>
        <taxon>Entelegynae</taxon>
        <taxon>Araneoidea</taxon>
        <taxon>Araneidae</taxon>
        <taxon>Caerostris</taxon>
    </lineage>
</organism>
<name>A0AAV4WTU9_CAEEX</name>
<gene>
    <name evidence="1" type="ORF">CEXT_111401</name>
</gene>
<dbReference type="Proteomes" id="UP001054945">
    <property type="component" value="Unassembled WGS sequence"/>
</dbReference>
<sequence length="67" mass="7500">MKFGLRMGGSVPTTMSGLICRYDNLPYCVNLTLKATKLASRPVEGFEKLFPGRTILFRLHIPLLCGR</sequence>
<evidence type="ECO:0000313" key="1">
    <source>
        <dbReference type="EMBL" id="GIY85244.1"/>
    </source>
</evidence>
<reference evidence="1 2" key="1">
    <citation type="submission" date="2021-06" db="EMBL/GenBank/DDBJ databases">
        <title>Caerostris extrusa draft genome.</title>
        <authorList>
            <person name="Kono N."/>
            <person name="Arakawa K."/>
        </authorList>
    </citation>
    <scope>NUCLEOTIDE SEQUENCE [LARGE SCALE GENOMIC DNA]</scope>
</reference>
<keyword evidence="2" id="KW-1185">Reference proteome</keyword>
<comment type="caution">
    <text evidence="1">The sequence shown here is derived from an EMBL/GenBank/DDBJ whole genome shotgun (WGS) entry which is preliminary data.</text>
</comment>
<protein>
    <submittedName>
        <fullName evidence="1">Uncharacterized protein</fullName>
    </submittedName>
</protein>
<dbReference type="EMBL" id="BPLR01016632">
    <property type="protein sequence ID" value="GIY85244.1"/>
    <property type="molecule type" value="Genomic_DNA"/>
</dbReference>
<evidence type="ECO:0000313" key="2">
    <source>
        <dbReference type="Proteomes" id="UP001054945"/>
    </source>
</evidence>